<dbReference type="EMBL" id="JACYFC010000005">
    <property type="protein sequence ID" value="MBD5772361.1"/>
    <property type="molecule type" value="Genomic_DNA"/>
</dbReference>
<dbReference type="Pfam" id="PF13729">
    <property type="entry name" value="TraF_2"/>
    <property type="match status" value="1"/>
</dbReference>
<dbReference type="Proteomes" id="UP000604161">
    <property type="component" value="Unassembled WGS sequence"/>
</dbReference>
<keyword evidence="3" id="KW-1185">Reference proteome</keyword>
<sequence>MRKYLIIIFFGVFSSFAMASMYPYQPIGSSIVLGGYGNRHALSTASGNPASSYLMANLEGFRTGFLGPVGIALEGGGVNGINDKIDDLTEALDASFLENFETTLQNAQSNSSSFSDADAVDAAETLLTDFDAVLSDVDGIVTDISNTLYAKVAVTTQAPFLPIIYKTRRRGVFTFDAGASLVGRVNVLADNLTYTGLDDIENVSTVSDLTSADISSADVETETSVYIKRASDYRFSFGYSEMVSRTETNALILGGRINFHQLALGQKLTVITEDDDSSVSYGDFFSSRSSVSSGISLDIGAILVARDYQLGISMANVNEPTFDYDALGNCSGLSGADLSSCNAAVSFADAGVISLNEEYKMRSQITIDGAIKSKDQNFSLAGSYDLNAIKDPLGDEYQWSVVSLSVFSDYLLVPGFRVGIRKNMVGTELSYLTVGTTFFRRLDVDLAYAAENDDGNSGAFLSVGYSLVF</sequence>
<comment type="caution">
    <text evidence="2">The sequence shown here is derived from an EMBL/GenBank/DDBJ whole genome shotgun (WGS) entry which is preliminary data.</text>
</comment>
<keyword evidence="1" id="KW-0732">Signal</keyword>
<organism evidence="2 3">
    <name type="scientific">Marinomonas colpomeniae</name>
    <dbReference type="NCBI Taxonomy" id="2774408"/>
    <lineage>
        <taxon>Bacteria</taxon>
        <taxon>Pseudomonadati</taxon>
        <taxon>Pseudomonadota</taxon>
        <taxon>Gammaproteobacteria</taxon>
        <taxon>Oceanospirillales</taxon>
        <taxon>Oceanospirillaceae</taxon>
        <taxon>Marinomonas</taxon>
    </lineage>
</organism>
<feature type="chain" id="PRO_5045721219" evidence="1">
    <location>
        <begin position="20"/>
        <end position="469"/>
    </location>
</feature>
<feature type="signal peptide" evidence="1">
    <location>
        <begin position="1"/>
        <end position="19"/>
    </location>
</feature>
<proteinExistence type="predicted"/>
<evidence type="ECO:0000256" key="1">
    <source>
        <dbReference type="SAM" id="SignalP"/>
    </source>
</evidence>
<protein>
    <submittedName>
        <fullName evidence="2">Conjugal transfer protein TraF</fullName>
    </submittedName>
</protein>
<dbReference type="RefSeq" id="WP_191595741.1">
    <property type="nucleotide sequence ID" value="NZ_JACYFC010000005.1"/>
</dbReference>
<dbReference type="InterPro" id="IPR032811">
    <property type="entry name" value="Put_conjugal_transfer"/>
</dbReference>
<reference evidence="2 3" key="1">
    <citation type="submission" date="2020-09" db="EMBL/GenBank/DDBJ databases">
        <title>Marinomonas sp. nov., isolated from the cysticercosis algae of Qingdao, China.</title>
        <authorList>
            <person name="Sun X."/>
        </authorList>
    </citation>
    <scope>NUCLEOTIDE SEQUENCE [LARGE SCALE GENOMIC DNA]</scope>
    <source>
        <strain evidence="2 3">SM2066</strain>
    </source>
</reference>
<evidence type="ECO:0000313" key="2">
    <source>
        <dbReference type="EMBL" id="MBD5772361.1"/>
    </source>
</evidence>
<gene>
    <name evidence="2" type="ORF">IF202_15080</name>
</gene>
<evidence type="ECO:0000313" key="3">
    <source>
        <dbReference type="Proteomes" id="UP000604161"/>
    </source>
</evidence>
<name>A0ABR8P273_9GAMM</name>
<accession>A0ABR8P273</accession>